<dbReference type="EMBL" id="MU167228">
    <property type="protein sequence ID" value="KAG0149399.1"/>
    <property type="molecule type" value="Genomic_DNA"/>
</dbReference>
<feature type="compositionally biased region" description="Basic and acidic residues" evidence="1">
    <location>
        <begin position="52"/>
        <end position="70"/>
    </location>
</feature>
<feature type="compositionally biased region" description="Polar residues" evidence="1">
    <location>
        <begin position="249"/>
        <end position="299"/>
    </location>
</feature>
<accession>A0A9P6NNZ3</accession>
<organism evidence="2 3">
    <name type="scientific">Cronartium quercuum f. sp. fusiforme G11</name>
    <dbReference type="NCBI Taxonomy" id="708437"/>
    <lineage>
        <taxon>Eukaryota</taxon>
        <taxon>Fungi</taxon>
        <taxon>Dikarya</taxon>
        <taxon>Basidiomycota</taxon>
        <taxon>Pucciniomycotina</taxon>
        <taxon>Pucciniomycetes</taxon>
        <taxon>Pucciniales</taxon>
        <taxon>Coleosporiaceae</taxon>
        <taxon>Cronartium</taxon>
    </lineage>
</organism>
<proteinExistence type="predicted"/>
<evidence type="ECO:0000256" key="1">
    <source>
        <dbReference type="SAM" id="MobiDB-lite"/>
    </source>
</evidence>
<feature type="region of interest" description="Disordered" evidence="1">
    <location>
        <begin position="163"/>
        <end position="299"/>
    </location>
</feature>
<gene>
    <name evidence="2" type="ORF">CROQUDRAFT_89216</name>
</gene>
<dbReference type="AlphaFoldDB" id="A0A9P6NNZ3"/>
<evidence type="ECO:0000313" key="3">
    <source>
        <dbReference type="Proteomes" id="UP000886653"/>
    </source>
</evidence>
<name>A0A9P6NNZ3_9BASI</name>
<feature type="compositionally biased region" description="Polar residues" evidence="1">
    <location>
        <begin position="195"/>
        <end position="210"/>
    </location>
</feature>
<feature type="compositionally biased region" description="Basic residues" evidence="1">
    <location>
        <begin position="214"/>
        <end position="227"/>
    </location>
</feature>
<feature type="region of interest" description="Disordered" evidence="1">
    <location>
        <begin position="1"/>
        <end position="77"/>
    </location>
</feature>
<evidence type="ECO:0000313" key="2">
    <source>
        <dbReference type="EMBL" id="KAG0149399.1"/>
    </source>
</evidence>
<dbReference type="Proteomes" id="UP000886653">
    <property type="component" value="Unassembled WGS sequence"/>
</dbReference>
<reference evidence="2" key="1">
    <citation type="submission" date="2013-11" db="EMBL/GenBank/DDBJ databases">
        <title>Genome sequence of the fusiform rust pathogen reveals effectors for host alternation and coevolution with pine.</title>
        <authorList>
            <consortium name="DOE Joint Genome Institute"/>
            <person name="Smith K."/>
            <person name="Pendleton A."/>
            <person name="Kubisiak T."/>
            <person name="Anderson C."/>
            <person name="Salamov A."/>
            <person name="Aerts A."/>
            <person name="Riley R."/>
            <person name="Clum A."/>
            <person name="Lindquist E."/>
            <person name="Ence D."/>
            <person name="Campbell M."/>
            <person name="Kronenberg Z."/>
            <person name="Feau N."/>
            <person name="Dhillon B."/>
            <person name="Hamelin R."/>
            <person name="Burleigh J."/>
            <person name="Smith J."/>
            <person name="Yandell M."/>
            <person name="Nelson C."/>
            <person name="Grigoriev I."/>
            <person name="Davis J."/>
        </authorList>
    </citation>
    <scope>NUCLEOTIDE SEQUENCE</scope>
    <source>
        <strain evidence="2">G11</strain>
    </source>
</reference>
<comment type="caution">
    <text evidence="2">The sequence shown here is derived from an EMBL/GenBank/DDBJ whole genome shotgun (WGS) entry which is preliminary data.</text>
</comment>
<sequence length="299" mass="33181">MAGLAITLGKGREPGIESNSCTSLSKSDQESDNRKTRSSSFGRGTAVPINAKGKDEKSNDNATQKDESQENKTGSVIKIRSMRFERLRRLVDSNEEVDQNITHHKNHSDFNATQHHHGNLSFEGDFNVTQHHHGKNLTIEGDFNITNSTSIKHRHRTSGFCRHYHRHSSNGSNETEIDPGMNVTETDGSEGGFGNQTISNSSAKKNSTESLVRRASRHRSSFRKRYQNRTEEDQDCQSRGSLKHEWRGNKSTIVPGSSSNQTNFSDSDVLNEAPSTLNATDLSNSTIGAQDNSTNSEFD</sequence>
<protein>
    <submittedName>
        <fullName evidence="2">Uncharacterized protein</fullName>
    </submittedName>
</protein>
<feature type="compositionally biased region" description="Polar residues" evidence="1">
    <location>
        <begin position="17"/>
        <end position="26"/>
    </location>
</feature>
<keyword evidence="3" id="KW-1185">Reference proteome</keyword>